<dbReference type="VEuPathDB" id="TrichDB:TRFO_10082"/>
<keyword evidence="4" id="KW-1185">Reference proteome</keyword>
<protein>
    <recommendedName>
        <fullName evidence="2">Nucleotide-diphospho-sugar transferase domain-containing protein</fullName>
    </recommendedName>
</protein>
<sequence>MIREILSANGKSECLLSNVCILYIFCFILILLRRHNFPSAFLLIYRFHDVPRIYEDEVNYNLPLLFTQQLKNYSLNSPINNKSKHHTLFLFLTSSGYHLHYTANAYCSLKVYLQPNYYIFIALDKKSFIEMNNLNIPTILYSDTLPKVDITVLRLIIANQLLMWDVDVIQSDSDLVYFDNPLQLFEDEDDWEVSYENPQKISKFRKSPGYTINCGFWKLKSSTINKIFMKRWILSCFKYKMPDQESLTAYLKTQNGSWIDKNRFRFYFSDDKIYYTIQFIDTLKVTLANSIFCEKHRLLFKRSAKARNISMPVVYHLAWFWKTRKPSALADKNAWFINFPHNKKCKNPPPNGTKMFWDKKFDIQHEIPLKFNMSHFPP</sequence>
<dbReference type="EMBL" id="MLAK01001193">
    <property type="protein sequence ID" value="OHS96170.1"/>
    <property type="molecule type" value="Genomic_DNA"/>
</dbReference>
<accession>A0A1J4JAG6</accession>
<dbReference type="AlphaFoldDB" id="A0A1J4JAG6"/>
<feature type="domain" description="Nucleotide-diphospho-sugar transferase" evidence="2">
    <location>
        <begin position="146"/>
        <end position="297"/>
    </location>
</feature>
<proteinExistence type="predicted"/>
<dbReference type="GO" id="GO:0016757">
    <property type="term" value="F:glycosyltransferase activity"/>
    <property type="evidence" value="ECO:0007669"/>
    <property type="project" value="TreeGrafter"/>
</dbReference>
<evidence type="ECO:0000313" key="3">
    <source>
        <dbReference type="EMBL" id="OHS96170.1"/>
    </source>
</evidence>
<keyword evidence="1" id="KW-0812">Transmembrane</keyword>
<reference evidence="3" key="1">
    <citation type="submission" date="2016-10" db="EMBL/GenBank/DDBJ databases">
        <authorList>
            <person name="Benchimol M."/>
            <person name="Almeida L.G."/>
            <person name="Vasconcelos A.T."/>
            <person name="Perreira-Neves A."/>
            <person name="Rosa I.A."/>
            <person name="Tasca T."/>
            <person name="Bogo M.R."/>
            <person name="de Souza W."/>
        </authorList>
    </citation>
    <scope>NUCLEOTIDE SEQUENCE [LARGE SCALE GENOMIC DNA]</scope>
    <source>
        <strain evidence="3">K</strain>
    </source>
</reference>
<evidence type="ECO:0000256" key="1">
    <source>
        <dbReference type="SAM" id="Phobius"/>
    </source>
</evidence>
<dbReference type="InterPro" id="IPR052636">
    <property type="entry name" value="UDP-D-xylose:L-fucose_XylT"/>
</dbReference>
<evidence type="ECO:0000313" key="4">
    <source>
        <dbReference type="Proteomes" id="UP000179807"/>
    </source>
</evidence>
<evidence type="ECO:0000259" key="2">
    <source>
        <dbReference type="Pfam" id="PF03407"/>
    </source>
</evidence>
<keyword evidence="1" id="KW-1133">Transmembrane helix</keyword>
<dbReference type="InterPro" id="IPR005069">
    <property type="entry name" value="Nucl-diP-sugar_transferase"/>
</dbReference>
<dbReference type="GeneID" id="94829934"/>
<gene>
    <name evidence="3" type="ORF">TRFO_10082</name>
</gene>
<dbReference type="GO" id="GO:0005794">
    <property type="term" value="C:Golgi apparatus"/>
    <property type="evidence" value="ECO:0007669"/>
    <property type="project" value="TreeGrafter"/>
</dbReference>
<dbReference type="RefSeq" id="XP_068349307.1">
    <property type="nucleotide sequence ID" value="XM_068495230.1"/>
</dbReference>
<name>A0A1J4JAG6_9EUKA</name>
<dbReference type="PANTHER" id="PTHR47032:SF1">
    <property type="entry name" value="UDP-D-XYLOSE:L-FUCOSE ALPHA-1,3-D-XYLOSYLTRANSFERASE-RELATED"/>
    <property type="match status" value="1"/>
</dbReference>
<comment type="caution">
    <text evidence="3">The sequence shown here is derived from an EMBL/GenBank/DDBJ whole genome shotgun (WGS) entry which is preliminary data.</text>
</comment>
<keyword evidence="1" id="KW-0472">Membrane</keyword>
<dbReference type="PANTHER" id="PTHR47032">
    <property type="entry name" value="UDP-D-XYLOSE:L-FUCOSE ALPHA-1,3-D-XYLOSYLTRANSFERASE-RELATED"/>
    <property type="match status" value="1"/>
</dbReference>
<dbReference type="Pfam" id="PF03407">
    <property type="entry name" value="Nucleotid_trans"/>
    <property type="match status" value="1"/>
</dbReference>
<organism evidence="3 4">
    <name type="scientific">Tritrichomonas foetus</name>
    <dbReference type="NCBI Taxonomy" id="1144522"/>
    <lineage>
        <taxon>Eukaryota</taxon>
        <taxon>Metamonada</taxon>
        <taxon>Parabasalia</taxon>
        <taxon>Tritrichomonadida</taxon>
        <taxon>Tritrichomonadidae</taxon>
        <taxon>Tritrichomonas</taxon>
    </lineage>
</organism>
<feature type="transmembrane region" description="Helical" evidence="1">
    <location>
        <begin position="15"/>
        <end position="32"/>
    </location>
</feature>
<dbReference type="Proteomes" id="UP000179807">
    <property type="component" value="Unassembled WGS sequence"/>
</dbReference>